<dbReference type="PANTHER" id="PTHR10648">
    <property type="entry name" value="SERINE/THREONINE-PROTEIN PHOSPHATASE PP2A 65 KDA REGULATORY SUBUNIT"/>
    <property type="match status" value="1"/>
</dbReference>
<dbReference type="InterPro" id="IPR016024">
    <property type="entry name" value="ARM-type_fold"/>
</dbReference>
<name>A0AAJ7WIL1_9ACAR</name>
<keyword evidence="5" id="KW-1185">Reference proteome</keyword>
<feature type="compositionally biased region" description="Low complexity" evidence="3">
    <location>
        <begin position="492"/>
        <end position="534"/>
    </location>
</feature>
<dbReference type="PANTHER" id="PTHR10648:SF1">
    <property type="entry name" value="SERINE_THREONINE-PROTEIN PHOSPHATASE 4 REGULATORY SUBUNIT 1"/>
    <property type="match status" value="1"/>
</dbReference>
<keyword evidence="1" id="KW-0677">Repeat</keyword>
<dbReference type="InterPro" id="IPR011989">
    <property type="entry name" value="ARM-like"/>
</dbReference>
<sequence length="1157" mass="129956">MSTEPLPEPPPQMLEPPVMPGNEESSASPDIGSSPTSDECSNFEEASDALEETENSPRDESNQDVARSEEADQRLNLEDEESEADQGNLFSPEDLPDVIDPSLLDFGQDPELEDELLRCIRLASSKENARFSSRQQAARSLAQCLFDLGQNCTEQQMLMLWKMIEQLTQDSEPGVRLELLEHLSLLSGICLNRQDHMRAFGDANRRFPMPPKPLLVRLHRRCIIPSLTVLMLDRVIQVRKTSHLVLFRMLECRLLAPPGICKEILPTVLQLARISGVDHSVNGEFQDQRQEAATILAKLIQFVDKNPAQKHLLPPFLKLCNDPSFNVRRACAVAMVDLCQVLDAQCIQESLLTTFLSLCDDDAWSVRKACTESFMAISCVVDPKLRLEALAPRFLCLLRDSAKWVVAAAYQNLGPFISTFADPKRTGLELLRPDGVAQEAAVRRTSDYAAPIHDKDINILSEDIRDLSISESAFSSIVTAALDPGGGDDDTNNNGSSNDRITKNHLLNNNNNKTLNSSSSSSSSSSNNNNNNNTETDINFNSFMFWRSPLPEVEELTLAGNKLTDENERDLRNNAGRRYSNLYELNPSIERRLSKYSNDQPTESALFKIDIEELFSSMESESSSRIVSDTDVSECGIPTLLLEHFKQMLEPTLSRTVDCLDLPRNCAYSLPAVALALGPEHWEEHLRDLLLKLSSNVQWKVRHSVASSLHSLVIIVGDRDSVKYLIPMFNAFCRDVDEVRLPLLRNLNQICAHLEPKSRLLLLQSLSEFTRSENDRMWRLRDELANQICLIAGYYRWEERLRCLLPILVKLLQDKVAQVRSSAAACFGPLIWSSNVHDTSSDKKSDAEEAGKENTVPPPNTKYRGISSLFEALDITLQLLRLLYVDNKWVKWQHRQTFARLLSSIVEGVPYESDLLEGADETKVQRATEDIGSICPQCVGLRNMAIVNKLIRKELFSLLENRVPNVRLEGAKLLSKMTTRCAKIVSMHKQSCEPCRTKLSEAAQTVAHLRPPRRTHRRRRTTQPPLKLCSFDEDWETDTEASTPKKETTIAAAVEIEESVSTTPSTDGEKSSTENETNIQPEEKPGPTEEDEKPNQERSSDSDSSQENGRKRCELLATLGLTELPAAFAILLDDLDEDVCRVAKDAVNFFAQEQKVE</sequence>
<dbReference type="PROSITE" id="PS50077">
    <property type="entry name" value="HEAT_REPEAT"/>
    <property type="match status" value="2"/>
</dbReference>
<evidence type="ECO:0000259" key="4">
    <source>
        <dbReference type="Pfam" id="PF22956"/>
    </source>
</evidence>
<reference evidence="6" key="1">
    <citation type="submission" date="2025-08" db="UniProtKB">
        <authorList>
            <consortium name="RefSeq"/>
        </authorList>
    </citation>
    <scope>IDENTIFICATION</scope>
</reference>
<feature type="compositionally biased region" description="Basic residues" evidence="3">
    <location>
        <begin position="1010"/>
        <end position="1021"/>
    </location>
</feature>
<dbReference type="AlphaFoldDB" id="A0AAJ7WIL1"/>
<feature type="region of interest" description="Disordered" evidence="3">
    <location>
        <begin position="837"/>
        <end position="860"/>
    </location>
</feature>
<evidence type="ECO:0000313" key="5">
    <source>
        <dbReference type="Proteomes" id="UP000694867"/>
    </source>
</evidence>
<dbReference type="KEGG" id="goe:100898841"/>
<dbReference type="Gene3D" id="1.25.10.10">
    <property type="entry name" value="Leucine-rich Repeat Variant"/>
    <property type="match status" value="3"/>
</dbReference>
<feature type="compositionally biased region" description="Polar residues" evidence="3">
    <location>
        <begin position="23"/>
        <end position="40"/>
    </location>
</feature>
<feature type="compositionally biased region" description="Basic and acidic residues" evidence="3">
    <location>
        <begin position="55"/>
        <end position="77"/>
    </location>
</feature>
<dbReference type="InterPro" id="IPR021133">
    <property type="entry name" value="HEAT_type_2"/>
</dbReference>
<organism evidence="5 6">
    <name type="scientific">Galendromus occidentalis</name>
    <name type="common">western predatory mite</name>
    <dbReference type="NCBI Taxonomy" id="34638"/>
    <lineage>
        <taxon>Eukaryota</taxon>
        <taxon>Metazoa</taxon>
        <taxon>Ecdysozoa</taxon>
        <taxon>Arthropoda</taxon>
        <taxon>Chelicerata</taxon>
        <taxon>Arachnida</taxon>
        <taxon>Acari</taxon>
        <taxon>Parasitiformes</taxon>
        <taxon>Mesostigmata</taxon>
        <taxon>Gamasina</taxon>
        <taxon>Phytoseioidea</taxon>
        <taxon>Phytoseiidae</taxon>
        <taxon>Typhlodrominae</taxon>
        <taxon>Galendromus</taxon>
    </lineage>
</organism>
<dbReference type="GO" id="GO:0019888">
    <property type="term" value="F:protein phosphatase regulator activity"/>
    <property type="evidence" value="ECO:0007669"/>
    <property type="project" value="TreeGrafter"/>
</dbReference>
<gene>
    <name evidence="6" type="primary">LOC100898841</name>
</gene>
<dbReference type="Proteomes" id="UP000694867">
    <property type="component" value="Unplaced"/>
</dbReference>
<evidence type="ECO:0000256" key="3">
    <source>
        <dbReference type="SAM" id="MobiDB-lite"/>
    </source>
</evidence>
<feature type="compositionally biased region" description="Acidic residues" evidence="3">
    <location>
        <begin position="41"/>
        <end position="54"/>
    </location>
</feature>
<dbReference type="GeneID" id="100898841"/>
<dbReference type="SUPFAM" id="SSF48371">
    <property type="entry name" value="ARM repeat"/>
    <property type="match status" value="1"/>
</dbReference>
<dbReference type="RefSeq" id="XP_028967308.1">
    <property type="nucleotide sequence ID" value="XM_029111475.1"/>
</dbReference>
<dbReference type="Pfam" id="PF02985">
    <property type="entry name" value="HEAT"/>
    <property type="match status" value="1"/>
</dbReference>
<feature type="region of interest" description="Disordered" evidence="3">
    <location>
        <begin position="482"/>
        <end position="534"/>
    </location>
</feature>
<feature type="repeat" description="HEAT" evidence="2">
    <location>
        <begin position="804"/>
        <end position="842"/>
    </location>
</feature>
<dbReference type="Pfam" id="PF22956">
    <property type="entry name" value="VPS15-like_hel"/>
    <property type="match status" value="1"/>
</dbReference>
<feature type="compositionally biased region" description="Basic and acidic residues" evidence="3">
    <location>
        <begin position="1081"/>
        <end position="1101"/>
    </location>
</feature>
<evidence type="ECO:0000256" key="1">
    <source>
        <dbReference type="ARBA" id="ARBA00022737"/>
    </source>
</evidence>
<protein>
    <submittedName>
        <fullName evidence="6">Serine/threonine-protein phosphatase 4 regulatory subunit 1</fullName>
    </submittedName>
</protein>
<dbReference type="InterPro" id="IPR055231">
    <property type="entry name" value="2AA_helical"/>
</dbReference>
<evidence type="ECO:0000313" key="6">
    <source>
        <dbReference type="RefSeq" id="XP_028967308.1"/>
    </source>
</evidence>
<proteinExistence type="predicted"/>
<dbReference type="InterPro" id="IPR051023">
    <property type="entry name" value="PP2A_Regulatory_Subunit_A"/>
</dbReference>
<feature type="repeat" description="HEAT" evidence="2">
    <location>
        <begin position="312"/>
        <end position="350"/>
    </location>
</feature>
<feature type="region of interest" description="Disordered" evidence="3">
    <location>
        <begin position="1"/>
        <end position="97"/>
    </location>
</feature>
<feature type="domain" description="Phosphatase 2A Regulatory Subunit A helical" evidence="4">
    <location>
        <begin position="312"/>
        <end position="431"/>
    </location>
</feature>
<feature type="compositionally biased region" description="Pro residues" evidence="3">
    <location>
        <begin position="1"/>
        <end position="19"/>
    </location>
</feature>
<feature type="compositionally biased region" description="Basic and acidic residues" evidence="3">
    <location>
        <begin position="839"/>
        <end position="852"/>
    </location>
</feature>
<feature type="region of interest" description="Disordered" evidence="3">
    <location>
        <begin position="1007"/>
        <end position="1111"/>
    </location>
</feature>
<accession>A0AAJ7WIL1</accession>
<dbReference type="InterPro" id="IPR000357">
    <property type="entry name" value="HEAT"/>
</dbReference>
<evidence type="ECO:0000256" key="2">
    <source>
        <dbReference type="PROSITE-ProRule" id="PRU00103"/>
    </source>
</evidence>
<dbReference type="GO" id="GO:0005737">
    <property type="term" value="C:cytoplasm"/>
    <property type="evidence" value="ECO:0007669"/>
    <property type="project" value="TreeGrafter"/>
</dbReference>
<feature type="compositionally biased region" description="Low complexity" evidence="3">
    <location>
        <begin position="1049"/>
        <end position="1062"/>
    </location>
</feature>